<protein>
    <submittedName>
        <fullName evidence="3">Alpha/beta fold hydrolase</fullName>
    </submittedName>
</protein>
<dbReference type="InterPro" id="IPR029058">
    <property type="entry name" value="AB_hydrolase_fold"/>
</dbReference>
<feature type="domain" description="GPI inositol-deacylase PGAP1-like alpha/beta" evidence="2">
    <location>
        <begin position="124"/>
        <end position="189"/>
    </location>
</feature>
<name>A0A831PGS0_9BACT</name>
<feature type="transmembrane region" description="Helical" evidence="1">
    <location>
        <begin position="46"/>
        <end position="70"/>
    </location>
</feature>
<evidence type="ECO:0000259" key="2">
    <source>
        <dbReference type="Pfam" id="PF07819"/>
    </source>
</evidence>
<evidence type="ECO:0000256" key="1">
    <source>
        <dbReference type="SAM" id="Phobius"/>
    </source>
</evidence>
<organism evidence="3">
    <name type="scientific">Geoalkalibacter subterraneus</name>
    <dbReference type="NCBI Taxonomy" id="483547"/>
    <lineage>
        <taxon>Bacteria</taxon>
        <taxon>Pseudomonadati</taxon>
        <taxon>Thermodesulfobacteriota</taxon>
        <taxon>Desulfuromonadia</taxon>
        <taxon>Desulfuromonadales</taxon>
        <taxon>Geoalkalibacteraceae</taxon>
        <taxon>Geoalkalibacter</taxon>
    </lineage>
</organism>
<sequence length="288" mass="32314">MNLILFALAILALAVGVVVLFSYTIAWCEAANREPQLMKQRFKPAVLIFAVRLMAMEFCYLLATVLAHPLGWVPMTQKARGQGTPVLLLHGLFHNRSCWWLFKHRLRQARSNPVYSMTLNYYRKDIEPLTEAVAKKIDLIRFRHGVERVDLIGHSMGGLIARNLIQLREGSDKVRHCVCLGSPHSGSRLAPLAITPVGQDLIPNSDFPKRLAAAPIPGNVQFTSIFSRNDNLVLPFDSGRMEGAHNIELSGLGHSTLLYHRDAFEASIKRLQKEDKNDPDRNSEQQSG</sequence>
<keyword evidence="1" id="KW-0812">Transmembrane</keyword>
<dbReference type="EMBL" id="DSDO01000041">
    <property type="protein sequence ID" value="HDR46173.1"/>
    <property type="molecule type" value="Genomic_DNA"/>
</dbReference>
<keyword evidence="1" id="KW-0472">Membrane</keyword>
<comment type="caution">
    <text evidence="3">The sequence shown here is derived from an EMBL/GenBank/DDBJ whole genome shotgun (WGS) entry which is preliminary data.</text>
</comment>
<keyword evidence="3" id="KW-0378">Hydrolase</keyword>
<proteinExistence type="predicted"/>
<keyword evidence="1" id="KW-1133">Transmembrane helix</keyword>
<accession>A0A831PGS0</accession>
<reference evidence="3" key="1">
    <citation type="journal article" date="2020" name="mSystems">
        <title>Genome- and Community-Level Interaction Insights into Carbon Utilization and Element Cycling Functions of Hydrothermarchaeota in Hydrothermal Sediment.</title>
        <authorList>
            <person name="Zhou Z."/>
            <person name="Liu Y."/>
            <person name="Xu W."/>
            <person name="Pan J."/>
            <person name="Luo Z.H."/>
            <person name="Li M."/>
        </authorList>
    </citation>
    <scope>NUCLEOTIDE SEQUENCE [LARGE SCALE GENOMIC DNA]</scope>
    <source>
        <strain evidence="3">SpSt-1220</strain>
    </source>
</reference>
<dbReference type="GO" id="GO:0016788">
    <property type="term" value="F:hydrolase activity, acting on ester bonds"/>
    <property type="evidence" value="ECO:0007669"/>
    <property type="project" value="InterPro"/>
</dbReference>
<dbReference type="InterPro" id="IPR012908">
    <property type="entry name" value="PGAP1-ab_dom-like"/>
</dbReference>
<dbReference type="Proteomes" id="UP000886162">
    <property type="component" value="Unassembled WGS sequence"/>
</dbReference>
<dbReference type="Pfam" id="PF07819">
    <property type="entry name" value="PGAP1"/>
    <property type="match status" value="1"/>
</dbReference>
<dbReference type="SUPFAM" id="SSF53474">
    <property type="entry name" value="alpha/beta-Hydrolases"/>
    <property type="match status" value="1"/>
</dbReference>
<dbReference type="Gene3D" id="3.40.50.1820">
    <property type="entry name" value="alpha/beta hydrolase"/>
    <property type="match status" value="1"/>
</dbReference>
<dbReference type="PANTHER" id="PTHR37946:SF1">
    <property type="entry name" value="SLL1969 PROTEIN"/>
    <property type="match status" value="1"/>
</dbReference>
<gene>
    <name evidence="3" type="ORF">ENN94_00565</name>
</gene>
<dbReference type="AlphaFoldDB" id="A0A831PGS0"/>
<evidence type="ECO:0000313" key="3">
    <source>
        <dbReference type="EMBL" id="HDR46173.1"/>
    </source>
</evidence>
<dbReference type="PANTHER" id="PTHR37946">
    <property type="entry name" value="SLL1969 PROTEIN"/>
    <property type="match status" value="1"/>
</dbReference>